<dbReference type="PANTHER" id="PTHR46466">
    <property type="entry name" value="GLYOXALASE DOMAIN-CONTAINING PROTEIN 4"/>
    <property type="match status" value="1"/>
</dbReference>
<evidence type="ECO:0000313" key="1">
    <source>
        <dbReference type="EnsemblMetazoa" id="CJA26228.1"/>
    </source>
</evidence>
<sequence>MIGYGPEDNHFVIELTYNYPIHKYELGNDYRAIVIDSDELFEKISKIEHRESGCGRLAVKDPDGHEFKIGKAAQKPKVMRVQVNVADLAKSKNYWHGLLKMPIVEEKESRIRLSYGEDQCEWEIVKSKEPINRGTAFGRIAFSYPGDKRGGQIEARQKVQNGRR</sequence>
<dbReference type="InterPro" id="IPR029068">
    <property type="entry name" value="Glyas_Bleomycin-R_OHBP_Dase"/>
</dbReference>
<protein>
    <recommendedName>
        <fullName evidence="3">Glyoxalase domain-containing protein 4</fullName>
    </recommendedName>
</protein>
<evidence type="ECO:0000313" key="2">
    <source>
        <dbReference type="Proteomes" id="UP000005237"/>
    </source>
</evidence>
<dbReference type="EnsemblMetazoa" id="CJA26228.1">
    <property type="protein sequence ID" value="CJA26228.1"/>
    <property type="gene ID" value="WBGene00181800"/>
</dbReference>
<dbReference type="Proteomes" id="UP000005237">
    <property type="component" value="Unassembled WGS sequence"/>
</dbReference>
<accession>A0A8R1I8D7</accession>
<reference evidence="1" key="2">
    <citation type="submission" date="2022-06" db="UniProtKB">
        <authorList>
            <consortium name="EnsemblMetazoa"/>
        </authorList>
    </citation>
    <scope>IDENTIFICATION</scope>
    <source>
        <strain evidence="1">DF5081</strain>
    </source>
</reference>
<keyword evidence="2" id="KW-1185">Reference proteome</keyword>
<name>A0A8R1I8D7_CAEJA</name>
<dbReference type="PANTHER" id="PTHR46466:SF1">
    <property type="entry name" value="GLYOXALASE DOMAIN-CONTAINING PROTEIN 4"/>
    <property type="match status" value="1"/>
</dbReference>
<organism evidence="1 2">
    <name type="scientific">Caenorhabditis japonica</name>
    <dbReference type="NCBI Taxonomy" id="281687"/>
    <lineage>
        <taxon>Eukaryota</taxon>
        <taxon>Metazoa</taxon>
        <taxon>Ecdysozoa</taxon>
        <taxon>Nematoda</taxon>
        <taxon>Chromadorea</taxon>
        <taxon>Rhabditida</taxon>
        <taxon>Rhabditina</taxon>
        <taxon>Rhabditomorpha</taxon>
        <taxon>Rhabditoidea</taxon>
        <taxon>Rhabditidae</taxon>
        <taxon>Peloderinae</taxon>
        <taxon>Caenorhabditis</taxon>
    </lineage>
</organism>
<reference evidence="2" key="1">
    <citation type="submission" date="2010-08" db="EMBL/GenBank/DDBJ databases">
        <authorList>
            <consortium name="Caenorhabditis japonica Sequencing Consortium"/>
            <person name="Wilson R.K."/>
        </authorList>
    </citation>
    <scope>NUCLEOTIDE SEQUENCE [LARGE SCALE GENOMIC DNA]</scope>
    <source>
        <strain evidence="2">DF5081</strain>
    </source>
</reference>
<proteinExistence type="predicted"/>
<evidence type="ECO:0008006" key="3">
    <source>
        <dbReference type="Google" id="ProtNLM"/>
    </source>
</evidence>
<dbReference type="SUPFAM" id="SSF54593">
    <property type="entry name" value="Glyoxalase/Bleomycin resistance protein/Dihydroxybiphenyl dioxygenase"/>
    <property type="match status" value="1"/>
</dbReference>
<dbReference type="Gene3D" id="3.10.180.10">
    <property type="entry name" value="2,3-Dihydroxybiphenyl 1,2-Dioxygenase, domain 1"/>
    <property type="match status" value="2"/>
</dbReference>
<dbReference type="InterPro" id="IPR043193">
    <property type="entry name" value="GLOD4"/>
</dbReference>
<dbReference type="AlphaFoldDB" id="A0A8R1I8D7"/>